<dbReference type="SUPFAM" id="SSF48439">
    <property type="entry name" value="Protein prenylyltransferase"/>
    <property type="match status" value="1"/>
</dbReference>
<dbReference type="PANTHER" id="PTHR11129:SF3">
    <property type="entry name" value="PROTEIN PRENYLTRANSFERASE ALPHA SUBUNIT REPEAT-CONTAINING PROTEIN 1"/>
    <property type="match status" value="1"/>
</dbReference>
<comment type="similarity">
    <text evidence="1">Belongs to the protein prenyltransferase subunit alpha family.</text>
</comment>
<dbReference type="InterPro" id="IPR002088">
    <property type="entry name" value="Prenyl_trans_a"/>
</dbReference>
<dbReference type="PANTHER" id="PTHR11129">
    <property type="entry name" value="PROTEIN FARNESYLTRANSFERASE ALPHA SUBUNIT/RAB GERANYLGERANYL TRANSFERASE ALPHA SUBUNIT"/>
    <property type="match status" value="1"/>
</dbReference>
<gene>
    <name evidence="5" type="ORF">B7P43_G15268</name>
</gene>
<keyword evidence="6" id="KW-1185">Reference proteome</keyword>
<sequence length="248" mass="28133">MWCLTHLASFASAPLLKEWSSSEAWVSSHVSDHSGLQYRQFLLNHLLELKQFVSDDVTEKARKSILQFLSCSWSEDTIDTVQSALIKAVGLIASELLLNTDLILRFAGHEALWCHRRYLLMSFKKFLTSRRADMNGIGGCRCSKVSAIRNRCAEKSSEGVSALNKDKPSNHMNVDGVPLEKDQKLSSEELAALDRYLCNLQGAMIWHEVKLISNCRPDELHQQRLAKQHHKWLSHVLKLDIPAVTCHN</sequence>
<name>A0A2J7QK25_9NEOP</name>
<reference evidence="5 6" key="1">
    <citation type="submission" date="2017-12" db="EMBL/GenBank/DDBJ databases">
        <title>Hemimetabolous genomes reveal molecular basis of termite eusociality.</title>
        <authorList>
            <person name="Harrison M.C."/>
            <person name="Jongepier E."/>
            <person name="Robertson H.M."/>
            <person name="Arning N."/>
            <person name="Bitard-Feildel T."/>
            <person name="Chao H."/>
            <person name="Childers C.P."/>
            <person name="Dinh H."/>
            <person name="Doddapaneni H."/>
            <person name="Dugan S."/>
            <person name="Gowin J."/>
            <person name="Greiner C."/>
            <person name="Han Y."/>
            <person name="Hu H."/>
            <person name="Hughes D.S.T."/>
            <person name="Huylmans A.-K."/>
            <person name="Kemena C."/>
            <person name="Kremer L.P.M."/>
            <person name="Lee S.L."/>
            <person name="Lopez-Ezquerra A."/>
            <person name="Mallet L."/>
            <person name="Monroy-Kuhn J.M."/>
            <person name="Moser A."/>
            <person name="Murali S.C."/>
            <person name="Muzny D.M."/>
            <person name="Otani S."/>
            <person name="Piulachs M.-D."/>
            <person name="Poelchau M."/>
            <person name="Qu J."/>
            <person name="Schaub F."/>
            <person name="Wada-Katsumata A."/>
            <person name="Worley K.C."/>
            <person name="Xie Q."/>
            <person name="Ylla G."/>
            <person name="Poulsen M."/>
            <person name="Gibbs R.A."/>
            <person name="Schal C."/>
            <person name="Richards S."/>
            <person name="Belles X."/>
            <person name="Korb J."/>
            <person name="Bornberg-Bauer E."/>
        </authorList>
    </citation>
    <scope>NUCLEOTIDE SEQUENCE [LARGE SCALE GENOMIC DNA]</scope>
    <source>
        <tissue evidence="5">Whole body</tissue>
    </source>
</reference>
<evidence type="ECO:0000256" key="4">
    <source>
        <dbReference type="ARBA" id="ARBA00022737"/>
    </source>
</evidence>
<dbReference type="GO" id="GO:0008318">
    <property type="term" value="F:protein prenyltransferase activity"/>
    <property type="evidence" value="ECO:0007669"/>
    <property type="project" value="InterPro"/>
</dbReference>
<keyword evidence="4" id="KW-0677">Repeat</keyword>
<dbReference type="EMBL" id="NEVH01013278">
    <property type="protein sequence ID" value="PNF28937.1"/>
    <property type="molecule type" value="Genomic_DNA"/>
</dbReference>
<dbReference type="Pfam" id="PF01239">
    <property type="entry name" value="PPTA"/>
    <property type="match status" value="1"/>
</dbReference>
<dbReference type="Proteomes" id="UP000235965">
    <property type="component" value="Unassembled WGS sequence"/>
</dbReference>
<evidence type="ECO:0000313" key="6">
    <source>
        <dbReference type="Proteomes" id="UP000235965"/>
    </source>
</evidence>
<keyword evidence="2" id="KW-0637">Prenyltransferase</keyword>
<evidence type="ECO:0000256" key="2">
    <source>
        <dbReference type="ARBA" id="ARBA00022602"/>
    </source>
</evidence>
<accession>A0A2J7QK25</accession>
<keyword evidence="3" id="KW-0808">Transferase</keyword>
<evidence type="ECO:0000313" key="5">
    <source>
        <dbReference type="EMBL" id="PNF28937.1"/>
    </source>
</evidence>
<dbReference type="GO" id="GO:0005737">
    <property type="term" value="C:cytoplasm"/>
    <property type="evidence" value="ECO:0007669"/>
    <property type="project" value="TreeGrafter"/>
</dbReference>
<evidence type="ECO:0000256" key="3">
    <source>
        <dbReference type="ARBA" id="ARBA00022679"/>
    </source>
</evidence>
<dbReference type="OrthoDB" id="5358702at2759"/>
<comment type="caution">
    <text evidence="5">The sequence shown here is derived from an EMBL/GenBank/DDBJ whole genome shotgun (WGS) entry which is preliminary data.</text>
</comment>
<dbReference type="AlphaFoldDB" id="A0A2J7QK25"/>
<protein>
    <submittedName>
        <fullName evidence="5">Uncharacterized protein</fullName>
    </submittedName>
</protein>
<organism evidence="5 6">
    <name type="scientific">Cryptotermes secundus</name>
    <dbReference type="NCBI Taxonomy" id="105785"/>
    <lineage>
        <taxon>Eukaryota</taxon>
        <taxon>Metazoa</taxon>
        <taxon>Ecdysozoa</taxon>
        <taxon>Arthropoda</taxon>
        <taxon>Hexapoda</taxon>
        <taxon>Insecta</taxon>
        <taxon>Pterygota</taxon>
        <taxon>Neoptera</taxon>
        <taxon>Polyneoptera</taxon>
        <taxon>Dictyoptera</taxon>
        <taxon>Blattodea</taxon>
        <taxon>Blattoidea</taxon>
        <taxon>Termitoidae</taxon>
        <taxon>Kalotermitidae</taxon>
        <taxon>Cryptotermitinae</taxon>
        <taxon>Cryptotermes</taxon>
    </lineage>
</organism>
<proteinExistence type="inferred from homology"/>
<evidence type="ECO:0000256" key="1">
    <source>
        <dbReference type="ARBA" id="ARBA00006734"/>
    </source>
</evidence>